<sequence>MRQYWGPQYVQAAQRRSREIITALPVVRDGSAKPQIIRETCTKVWPEKWGMTVTQFASLLEKCQQDSDWDDDYTISDLVRRYVIPMTRGTGMGYALLVNVDRPKDITVMISHAWAENALEFCRSLERSVEPEESLFICAFSLYQCEDHYGPTIAEQLGSLPQESPFFHVLQTIHDRGLAVERRGGLWRNRVFLVRLPWALMLLALSCIFTPVVVRGCIPMHSVCAFGTCTPILEYLPIYTWSWEFKPLEGQMLLLVRVGHVLAILTIFSWMAKLVLLQSGHLFKGRMVAVPNHNCEMYTRLWCVFEMFVAQTLQVPVKLANTLASAGVADSAHAQCSNAADAAKINAEIQAFTGFEEEEGLEVLGKRVAQFRDQLNMGLEAHEEVKDAGYAMLDAAIRHVSNKAWSRALLIEILQAFPLALCLMCTVRLIKKGSKHWWEEQASHKGDEHWYHHVMYLASHGRLGYDLFCGQVFEASPQAWWTWFLIFGVLLGYAVVIGSAVYYAKKAQGRITYLGLGMLAGGFLFGEAILFIAITCSKEFFHLCEVEPYRLNWFLIGFSAAIAQGSLIIVLLLIVAGLRGCLVGRPKAFGRYAERYVKAGLLFVGLSVFLVLMVATSRVHRPEHYFPSFVINFALIFGWLIGPLAIAWTNAVRFGVMLSQPPNSIPGCPYNYVSDSSHSSGSDPES</sequence>
<feature type="transmembrane region" description="Helical" evidence="1">
    <location>
        <begin position="511"/>
        <end position="534"/>
    </location>
</feature>
<feature type="transmembrane region" description="Helical" evidence="1">
    <location>
        <begin position="408"/>
        <end position="430"/>
    </location>
</feature>
<name>A0AA36ILN5_9DINO</name>
<comment type="caution">
    <text evidence="2">The sequence shown here is derived from an EMBL/GenBank/DDBJ whole genome shotgun (WGS) entry which is preliminary data.</text>
</comment>
<feature type="transmembrane region" description="Helical" evidence="1">
    <location>
        <begin position="480"/>
        <end position="504"/>
    </location>
</feature>
<proteinExistence type="predicted"/>
<feature type="transmembrane region" description="Helical" evidence="1">
    <location>
        <begin position="554"/>
        <end position="578"/>
    </location>
</feature>
<gene>
    <name evidence="2" type="ORF">EVOR1521_LOCUS15593</name>
</gene>
<keyword evidence="1" id="KW-0472">Membrane</keyword>
<dbReference type="AlphaFoldDB" id="A0AA36ILN5"/>
<evidence type="ECO:0000256" key="1">
    <source>
        <dbReference type="SAM" id="Phobius"/>
    </source>
</evidence>
<organism evidence="2 3">
    <name type="scientific">Effrenium voratum</name>
    <dbReference type="NCBI Taxonomy" id="2562239"/>
    <lineage>
        <taxon>Eukaryota</taxon>
        <taxon>Sar</taxon>
        <taxon>Alveolata</taxon>
        <taxon>Dinophyceae</taxon>
        <taxon>Suessiales</taxon>
        <taxon>Symbiodiniaceae</taxon>
        <taxon>Effrenium</taxon>
    </lineage>
</organism>
<dbReference type="EMBL" id="CAUJNA010002001">
    <property type="protein sequence ID" value="CAJ1390092.1"/>
    <property type="molecule type" value="Genomic_DNA"/>
</dbReference>
<feature type="transmembrane region" description="Helical" evidence="1">
    <location>
        <begin position="599"/>
        <end position="619"/>
    </location>
</feature>
<accession>A0AA36ILN5</accession>
<keyword evidence="1" id="KW-1133">Transmembrane helix</keyword>
<dbReference type="Proteomes" id="UP001178507">
    <property type="component" value="Unassembled WGS sequence"/>
</dbReference>
<evidence type="ECO:0000313" key="3">
    <source>
        <dbReference type="Proteomes" id="UP001178507"/>
    </source>
</evidence>
<feature type="transmembrane region" description="Helical" evidence="1">
    <location>
        <begin position="192"/>
        <end position="213"/>
    </location>
</feature>
<feature type="transmembrane region" description="Helical" evidence="1">
    <location>
        <begin position="254"/>
        <end position="277"/>
    </location>
</feature>
<keyword evidence="1" id="KW-0812">Transmembrane</keyword>
<evidence type="ECO:0000313" key="2">
    <source>
        <dbReference type="EMBL" id="CAJ1390092.1"/>
    </source>
</evidence>
<protein>
    <submittedName>
        <fullName evidence="2">Uncharacterized protein</fullName>
    </submittedName>
</protein>
<keyword evidence="3" id="KW-1185">Reference proteome</keyword>
<reference evidence="2" key="1">
    <citation type="submission" date="2023-08" db="EMBL/GenBank/DDBJ databases">
        <authorList>
            <person name="Chen Y."/>
            <person name="Shah S."/>
            <person name="Dougan E. K."/>
            <person name="Thang M."/>
            <person name="Chan C."/>
        </authorList>
    </citation>
    <scope>NUCLEOTIDE SEQUENCE</scope>
</reference>
<feature type="transmembrane region" description="Helical" evidence="1">
    <location>
        <begin position="625"/>
        <end position="648"/>
    </location>
</feature>